<feature type="compositionally biased region" description="Acidic residues" evidence="2">
    <location>
        <begin position="45"/>
        <end position="59"/>
    </location>
</feature>
<feature type="region of interest" description="Disordered" evidence="2">
    <location>
        <begin position="346"/>
        <end position="380"/>
    </location>
</feature>
<feature type="region of interest" description="Disordered" evidence="2">
    <location>
        <begin position="407"/>
        <end position="428"/>
    </location>
</feature>
<organism evidence="3 4">
    <name type="scientific">Carpinus fangiana</name>
    <dbReference type="NCBI Taxonomy" id="176857"/>
    <lineage>
        <taxon>Eukaryota</taxon>
        <taxon>Viridiplantae</taxon>
        <taxon>Streptophyta</taxon>
        <taxon>Embryophyta</taxon>
        <taxon>Tracheophyta</taxon>
        <taxon>Spermatophyta</taxon>
        <taxon>Magnoliopsida</taxon>
        <taxon>eudicotyledons</taxon>
        <taxon>Gunneridae</taxon>
        <taxon>Pentapetalae</taxon>
        <taxon>rosids</taxon>
        <taxon>fabids</taxon>
        <taxon>Fagales</taxon>
        <taxon>Betulaceae</taxon>
        <taxon>Carpinus</taxon>
    </lineage>
</organism>
<keyword evidence="1" id="KW-0175">Coiled coil</keyword>
<dbReference type="GO" id="GO:0032040">
    <property type="term" value="C:small-subunit processome"/>
    <property type="evidence" value="ECO:0007669"/>
    <property type="project" value="TreeGrafter"/>
</dbReference>
<protein>
    <recommendedName>
        <fullName evidence="5">Sas10 C-terminal domain-containing protein</fullName>
    </recommendedName>
</protein>
<feature type="coiled-coil region" evidence="1">
    <location>
        <begin position="80"/>
        <end position="137"/>
    </location>
</feature>
<evidence type="ECO:0000313" key="4">
    <source>
        <dbReference type="Proteomes" id="UP000327013"/>
    </source>
</evidence>
<dbReference type="PANTHER" id="PTHR13237">
    <property type="entry name" value="SOMETHING ABOUT SILENCING PROTEIN 10-RELATED"/>
    <property type="match status" value="1"/>
</dbReference>
<dbReference type="Proteomes" id="UP000327013">
    <property type="component" value="Chromosome 6"/>
</dbReference>
<dbReference type="GO" id="GO:0000462">
    <property type="term" value="P:maturation of SSU-rRNA from tricistronic rRNA transcript (SSU-rRNA, 5.8S rRNA, LSU-rRNA)"/>
    <property type="evidence" value="ECO:0007669"/>
    <property type="project" value="TreeGrafter"/>
</dbReference>
<dbReference type="PANTHER" id="PTHR13237:SF8">
    <property type="entry name" value="SOMETHING ABOUT SILENCING PROTEIN 10"/>
    <property type="match status" value="1"/>
</dbReference>
<name>A0A5N6RCT8_9ROSI</name>
<reference evidence="3 4" key="1">
    <citation type="submission" date="2019-06" db="EMBL/GenBank/DDBJ databases">
        <title>A chromosomal-level reference genome of Carpinus fangiana (Coryloideae, Betulaceae).</title>
        <authorList>
            <person name="Yang X."/>
            <person name="Wang Z."/>
            <person name="Zhang L."/>
            <person name="Hao G."/>
            <person name="Liu J."/>
            <person name="Yang Y."/>
        </authorList>
    </citation>
    <scope>NUCLEOTIDE SEQUENCE [LARGE SCALE GENOMIC DNA]</scope>
    <source>
        <strain evidence="3">Cfa_2016G</strain>
        <tissue evidence="3">Leaf</tissue>
    </source>
</reference>
<dbReference type="EMBL" id="CM017326">
    <property type="protein sequence ID" value="KAE8076629.1"/>
    <property type="molecule type" value="Genomic_DNA"/>
</dbReference>
<dbReference type="Pfam" id="PF04000">
    <property type="entry name" value="Sas10_Utp3"/>
    <property type="match status" value="1"/>
</dbReference>
<dbReference type="InterPro" id="IPR007146">
    <property type="entry name" value="Sas10/Utp3/C1D"/>
</dbReference>
<evidence type="ECO:0000256" key="2">
    <source>
        <dbReference type="SAM" id="MobiDB-lite"/>
    </source>
</evidence>
<feature type="region of interest" description="Disordered" evidence="2">
    <location>
        <begin position="1"/>
        <end position="62"/>
    </location>
</feature>
<dbReference type="OrthoDB" id="1924577at2759"/>
<dbReference type="AlphaFoldDB" id="A0A5N6RCT8"/>
<evidence type="ECO:0000313" key="3">
    <source>
        <dbReference type="EMBL" id="KAE8076629.1"/>
    </source>
</evidence>
<evidence type="ECO:0000256" key="1">
    <source>
        <dbReference type="SAM" id="Coils"/>
    </source>
</evidence>
<evidence type="ECO:0008006" key="5">
    <source>
        <dbReference type="Google" id="ProtNLM"/>
    </source>
</evidence>
<gene>
    <name evidence="3" type="ORF">FH972_015266</name>
</gene>
<accession>A0A5N6RCT8</accession>
<feature type="compositionally biased region" description="Acidic residues" evidence="2">
    <location>
        <begin position="16"/>
        <end position="27"/>
    </location>
</feature>
<proteinExistence type="predicted"/>
<keyword evidence="4" id="KW-1185">Reference proteome</keyword>
<sequence length="458" mass="51414">MNQYYHADNRDFEQQSSDDEGPLEEEKEVLKLQRQKAKSLSVEDFGLEDIDEDGNDESDRELTLEEISAKGRSRNRKETTDDMDVAYEEVEKDLNALSREEQMDVLYSSAPELVGLLSELNDALEQLESKVNPLLSKVKEGEIMMEGGIHYLEVKQLLLLAYCQAITFYLLLKSEGQPVRDHPVLARLVEIKSLLDKTKQLDGNLPSELEEFLNNIQEVEMLVKLGTEKTTLASDSFTKDQEPYPSAETRGATVVGDTAELEKVESLKINEYKAGKRKHQSDQFGGQSMEMLKVRAALEERLKQKDILSSITPKPDKAQRHLKPVNGQLVTYDDFDDDAIDRFSNGHASSLSSSKLSQIVAAKPSKPKVVSGDDDLPKRDDIGARRRKHELRVLAGAGIISEDGIEDEVGNVDTGGDTDMEDGDTEDSEVEYYKQVEKRRAAKLAAKTEMYSRYVSAL</sequence>